<dbReference type="Proteomes" id="UP000738359">
    <property type="component" value="Unassembled WGS sequence"/>
</dbReference>
<protein>
    <submittedName>
        <fullName evidence="1">Uncharacterized protein</fullName>
    </submittedName>
</protein>
<reference evidence="1" key="1">
    <citation type="journal article" date="2020" name="Fungal Divers.">
        <title>Resolving the Mortierellaceae phylogeny through synthesis of multi-gene phylogenetics and phylogenomics.</title>
        <authorList>
            <person name="Vandepol N."/>
            <person name="Liber J."/>
            <person name="Desiro A."/>
            <person name="Na H."/>
            <person name="Kennedy M."/>
            <person name="Barry K."/>
            <person name="Grigoriev I.V."/>
            <person name="Miller A.N."/>
            <person name="O'Donnell K."/>
            <person name="Stajich J.E."/>
            <person name="Bonito G."/>
        </authorList>
    </citation>
    <scope>NUCLEOTIDE SEQUENCE</scope>
    <source>
        <strain evidence="1">CK1249</strain>
    </source>
</reference>
<keyword evidence="2" id="KW-1185">Reference proteome</keyword>
<evidence type="ECO:0000313" key="2">
    <source>
        <dbReference type="Proteomes" id="UP000738359"/>
    </source>
</evidence>
<comment type="caution">
    <text evidence="1">The sequence shown here is derived from an EMBL/GenBank/DDBJ whole genome shotgun (WGS) entry which is preliminary data.</text>
</comment>
<dbReference type="AlphaFoldDB" id="A0A9P6LXH0"/>
<proteinExistence type="predicted"/>
<accession>A0A9P6LXH0</accession>
<evidence type="ECO:0000313" key="1">
    <source>
        <dbReference type="EMBL" id="KAF9948640.1"/>
    </source>
</evidence>
<dbReference type="EMBL" id="JAAAHY010001503">
    <property type="protein sequence ID" value="KAF9948640.1"/>
    <property type="molecule type" value="Genomic_DNA"/>
</dbReference>
<dbReference type="OrthoDB" id="2360823at2759"/>
<feature type="non-terminal residue" evidence="1">
    <location>
        <position position="1"/>
    </location>
</feature>
<gene>
    <name evidence="1" type="ORF">BGZ70_002136</name>
</gene>
<name>A0A9P6LXH0_MORAP</name>
<sequence length="110" mass="11896">GANKGGKYRHYYDLRAGNNCFNLDTDMTSASVQSFSFCSMAWTRCSISIHSETGCNGVNLGSATAKAPIEEWNKDQTSAAGSKMKSFRIQGCKEIPVAGNLDCQKCTNDP</sequence>
<organism evidence="1 2">
    <name type="scientific">Mortierella alpina</name>
    <name type="common">Oleaginous fungus</name>
    <name type="synonym">Mortierella renispora</name>
    <dbReference type="NCBI Taxonomy" id="64518"/>
    <lineage>
        <taxon>Eukaryota</taxon>
        <taxon>Fungi</taxon>
        <taxon>Fungi incertae sedis</taxon>
        <taxon>Mucoromycota</taxon>
        <taxon>Mortierellomycotina</taxon>
        <taxon>Mortierellomycetes</taxon>
        <taxon>Mortierellales</taxon>
        <taxon>Mortierellaceae</taxon>
        <taxon>Mortierella</taxon>
    </lineage>
</organism>